<reference evidence="1" key="1">
    <citation type="submission" date="2023-02" db="EMBL/GenBank/DDBJ databases">
        <title>Genome of toxic invasive species Heracleum sosnowskyi carries increased number of genes despite the absence of recent whole-genome duplications.</title>
        <authorList>
            <person name="Schelkunov M."/>
            <person name="Shtratnikova V."/>
            <person name="Makarenko M."/>
            <person name="Klepikova A."/>
            <person name="Omelchenko D."/>
            <person name="Novikova G."/>
            <person name="Obukhova E."/>
            <person name="Bogdanov V."/>
            <person name="Penin A."/>
            <person name="Logacheva M."/>
        </authorList>
    </citation>
    <scope>NUCLEOTIDE SEQUENCE</scope>
    <source>
        <strain evidence="1">Hsosn_3</strain>
        <tissue evidence="1">Leaf</tissue>
    </source>
</reference>
<proteinExistence type="predicted"/>
<sequence>MDAEKVRTNSQRAANYWSCSQDDACRSPVLSNIPGFVPDDRTSSNAEPQSERRWWLSLEPTVRHLHKGRNKDSNPLGAECGVYGAVVNKNVTITGEKRLDEKGDIQKYLKGNGGNLVDSPNKAFVDFMKNDQDDKKMKSSDFVNGSQ</sequence>
<gene>
    <name evidence="1" type="ORF">POM88_015224</name>
</gene>
<name>A0AAD8MVN7_9APIA</name>
<evidence type="ECO:0000313" key="2">
    <source>
        <dbReference type="Proteomes" id="UP001237642"/>
    </source>
</evidence>
<accession>A0AAD8MVN7</accession>
<comment type="caution">
    <text evidence="1">The sequence shown here is derived from an EMBL/GenBank/DDBJ whole genome shotgun (WGS) entry which is preliminary data.</text>
</comment>
<keyword evidence="2" id="KW-1185">Reference proteome</keyword>
<protein>
    <submittedName>
        <fullName evidence="1">Uncharacterized protein</fullName>
    </submittedName>
</protein>
<dbReference type="EMBL" id="JAUIZM010000004">
    <property type="protein sequence ID" value="KAK1387046.1"/>
    <property type="molecule type" value="Genomic_DNA"/>
</dbReference>
<organism evidence="1 2">
    <name type="scientific">Heracleum sosnowskyi</name>
    <dbReference type="NCBI Taxonomy" id="360622"/>
    <lineage>
        <taxon>Eukaryota</taxon>
        <taxon>Viridiplantae</taxon>
        <taxon>Streptophyta</taxon>
        <taxon>Embryophyta</taxon>
        <taxon>Tracheophyta</taxon>
        <taxon>Spermatophyta</taxon>
        <taxon>Magnoliopsida</taxon>
        <taxon>eudicotyledons</taxon>
        <taxon>Gunneridae</taxon>
        <taxon>Pentapetalae</taxon>
        <taxon>asterids</taxon>
        <taxon>campanulids</taxon>
        <taxon>Apiales</taxon>
        <taxon>Apiaceae</taxon>
        <taxon>Apioideae</taxon>
        <taxon>apioid superclade</taxon>
        <taxon>Tordylieae</taxon>
        <taxon>Tordyliinae</taxon>
        <taxon>Heracleum</taxon>
    </lineage>
</organism>
<dbReference type="AlphaFoldDB" id="A0AAD8MVN7"/>
<evidence type="ECO:0000313" key="1">
    <source>
        <dbReference type="EMBL" id="KAK1387046.1"/>
    </source>
</evidence>
<dbReference type="Proteomes" id="UP001237642">
    <property type="component" value="Unassembled WGS sequence"/>
</dbReference>
<reference evidence="1" key="2">
    <citation type="submission" date="2023-05" db="EMBL/GenBank/DDBJ databases">
        <authorList>
            <person name="Schelkunov M.I."/>
        </authorList>
    </citation>
    <scope>NUCLEOTIDE SEQUENCE</scope>
    <source>
        <strain evidence="1">Hsosn_3</strain>
        <tissue evidence="1">Leaf</tissue>
    </source>
</reference>